<feature type="transmembrane region" description="Helical" evidence="1">
    <location>
        <begin position="31"/>
        <end position="51"/>
    </location>
</feature>
<protein>
    <submittedName>
        <fullName evidence="2">Uncharacterized protein</fullName>
    </submittedName>
</protein>
<name>A0A0F6AGC2_9GAMM</name>
<sequence>MYEVFVILIAVILTCTHFFIKILWKRKRYNYLYLIQFFALFSSFSIAEHFFEKPGLQFFIGTAGFFLFVVNLLLMVARRKS</sequence>
<dbReference type="AlphaFoldDB" id="A0A0F6AGC2"/>
<feature type="transmembrane region" description="Helical" evidence="1">
    <location>
        <begin position="57"/>
        <end position="77"/>
    </location>
</feature>
<comment type="caution">
    <text evidence="2">The sequence shown here is derived from an EMBL/GenBank/DDBJ whole genome shotgun (WGS) entry which is preliminary data.</text>
</comment>
<dbReference type="PATRIC" id="fig|1129367.4.peg.1173"/>
<feature type="transmembrane region" description="Helical" evidence="1">
    <location>
        <begin position="6"/>
        <end position="24"/>
    </location>
</feature>
<dbReference type="Proteomes" id="UP000033434">
    <property type="component" value="Unassembled WGS sequence"/>
</dbReference>
<dbReference type="EMBL" id="AUXW01000095">
    <property type="protein sequence ID" value="KKE84826.1"/>
    <property type="molecule type" value="Genomic_DNA"/>
</dbReference>
<evidence type="ECO:0000313" key="2">
    <source>
        <dbReference type="EMBL" id="KKE84826.1"/>
    </source>
</evidence>
<evidence type="ECO:0000313" key="3">
    <source>
        <dbReference type="Proteomes" id="UP000033434"/>
    </source>
</evidence>
<keyword evidence="1" id="KW-1133">Transmembrane helix</keyword>
<reference evidence="2 3" key="1">
    <citation type="journal article" date="2015" name="BMC Genomics">
        <title>Genome mining reveals unlocked bioactive potential of marine Gram-negative bacteria.</title>
        <authorList>
            <person name="Machado H."/>
            <person name="Sonnenschein E.C."/>
            <person name="Melchiorsen J."/>
            <person name="Gram L."/>
        </authorList>
    </citation>
    <scope>NUCLEOTIDE SEQUENCE [LARGE SCALE GENOMIC DNA]</scope>
    <source>
        <strain evidence="2 3">S4054</strain>
    </source>
</reference>
<proteinExistence type="predicted"/>
<gene>
    <name evidence="2" type="ORF">N479_26370</name>
</gene>
<keyword evidence="1" id="KW-0812">Transmembrane</keyword>
<keyword evidence="1" id="KW-0472">Membrane</keyword>
<organism evidence="2 3">
    <name type="scientific">Pseudoalteromonas luteoviolacea S4054</name>
    <dbReference type="NCBI Taxonomy" id="1129367"/>
    <lineage>
        <taxon>Bacteria</taxon>
        <taxon>Pseudomonadati</taxon>
        <taxon>Pseudomonadota</taxon>
        <taxon>Gammaproteobacteria</taxon>
        <taxon>Alteromonadales</taxon>
        <taxon>Pseudoalteromonadaceae</taxon>
        <taxon>Pseudoalteromonas</taxon>
    </lineage>
</organism>
<accession>A0A0F6AGC2</accession>
<evidence type="ECO:0000256" key="1">
    <source>
        <dbReference type="SAM" id="Phobius"/>
    </source>
</evidence>